<evidence type="ECO:0000313" key="1">
    <source>
        <dbReference type="EMBL" id="OQU81547.1"/>
    </source>
</evidence>
<dbReference type="InParanoid" id="A0A1Z5RCV1"/>
<evidence type="ECO:0000313" key="2">
    <source>
        <dbReference type="Proteomes" id="UP000000768"/>
    </source>
</evidence>
<dbReference type="Proteomes" id="UP000000768">
    <property type="component" value="Chromosome 6"/>
</dbReference>
<proteinExistence type="predicted"/>
<reference evidence="2" key="2">
    <citation type="journal article" date="2018" name="Plant J.">
        <title>The Sorghum bicolor reference genome: improved assembly, gene annotations, a transcriptome atlas, and signatures of genome organization.</title>
        <authorList>
            <person name="McCormick R.F."/>
            <person name="Truong S.K."/>
            <person name="Sreedasyam A."/>
            <person name="Jenkins J."/>
            <person name="Shu S."/>
            <person name="Sims D."/>
            <person name="Kennedy M."/>
            <person name="Amirebrahimi M."/>
            <person name="Weers B.D."/>
            <person name="McKinley B."/>
            <person name="Mattison A."/>
            <person name="Morishige D.T."/>
            <person name="Grimwood J."/>
            <person name="Schmutz J."/>
            <person name="Mullet J.E."/>
        </authorList>
    </citation>
    <scope>NUCLEOTIDE SEQUENCE [LARGE SCALE GENOMIC DNA]</scope>
    <source>
        <strain evidence="2">cv. BTx623</strain>
    </source>
</reference>
<sequence length="60" mass="6516">MLAWLVGGKRTSRLLPDRVLCDCGGRRQTSVTEIQPGPLLHSTAAATVFQVRNCPPVLLD</sequence>
<keyword evidence="2" id="KW-1185">Reference proteome</keyword>
<gene>
    <name evidence="1" type="ORF">SORBI_3006G075650</name>
</gene>
<dbReference type="Gramene" id="OQU81547">
    <property type="protein sequence ID" value="OQU81547"/>
    <property type="gene ID" value="SORBI_3006G075650"/>
</dbReference>
<protein>
    <submittedName>
        <fullName evidence="1">Uncharacterized protein</fullName>
    </submittedName>
</protein>
<dbReference type="AlphaFoldDB" id="A0A1Z5RCV1"/>
<reference evidence="1 2" key="1">
    <citation type="journal article" date="2009" name="Nature">
        <title>The Sorghum bicolor genome and the diversification of grasses.</title>
        <authorList>
            <person name="Paterson A.H."/>
            <person name="Bowers J.E."/>
            <person name="Bruggmann R."/>
            <person name="Dubchak I."/>
            <person name="Grimwood J."/>
            <person name="Gundlach H."/>
            <person name="Haberer G."/>
            <person name="Hellsten U."/>
            <person name="Mitros T."/>
            <person name="Poliakov A."/>
            <person name="Schmutz J."/>
            <person name="Spannagl M."/>
            <person name="Tang H."/>
            <person name="Wang X."/>
            <person name="Wicker T."/>
            <person name="Bharti A.K."/>
            <person name="Chapman J."/>
            <person name="Feltus F.A."/>
            <person name="Gowik U."/>
            <person name="Grigoriev I.V."/>
            <person name="Lyons E."/>
            <person name="Maher C.A."/>
            <person name="Martis M."/>
            <person name="Narechania A."/>
            <person name="Otillar R.P."/>
            <person name="Penning B.W."/>
            <person name="Salamov A.A."/>
            <person name="Wang Y."/>
            <person name="Zhang L."/>
            <person name="Carpita N.C."/>
            <person name="Freeling M."/>
            <person name="Gingle A.R."/>
            <person name="Hash C.T."/>
            <person name="Keller B."/>
            <person name="Klein P."/>
            <person name="Kresovich S."/>
            <person name="McCann M.C."/>
            <person name="Ming R."/>
            <person name="Peterson D.G."/>
            <person name="Mehboob-ur-Rahman"/>
            <person name="Ware D."/>
            <person name="Westhoff P."/>
            <person name="Mayer K.F."/>
            <person name="Messing J."/>
            <person name="Rokhsar D.S."/>
        </authorList>
    </citation>
    <scope>NUCLEOTIDE SEQUENCE [LARGE SCALE GENOMIC DNA]</scope>
    <source>
        <strain evidence="2">cv. BTx623</strain>
    </source>
</reference>
<accession>A0A1Z5RCV1</accession>
<name>A0A1Z5RCV1_SORBI</name>
<dbReference type="EMBL" id="CM000765">
    <property type="protein sequence ID" value="OQU81547.1"/>
    <property type="molecule type" value="Genomic_DNA"/>
</dbReference>
<organism evidence="1 2">
    <name type="scientific">Sorghum bicolor</name>
    <name type="common">Sorghum</name>
    <name type="synonym">Sorghum vulgare</name>
    <dbReference type="NCBI Taxonomy" id="4558"/>
    <lineage>
        <taxon>Eukaryota</taxon>
        <taxon>Viridiplantae</taxon>
        <taxon>Streptophyta</taxon>
        <taxon>Embryophyta</taxon>
        <taxon>Tracheophyta</taxon>
        <taxon>Spermatophyta</taxon>
        <taxon>Magnoliopsida</taxon>
        <taxon>Liliopsida</taxon>
        <taxon>Poales</taxon>
        <taxon>Poaceae</taxon>
        <taxon>PACMAD clade</taxon>
        <taxon>Panicoideae</taxon>
        <taxon>Andropogonodae</taxon>
        <taxon>Andropogoneae</taxon>
        <taxon>Sorghinae</taxon>
        <taxon>Sorghum</taxon>
    </lineage>
</organism>